<gene>
    <name evidence="2" type="ORF">N0D28_03690</name>
</gene>
<feature type="region of interest" description="Disordered" evidence="1">
    <location>
        <begin position="1"/>
        <end position="55"/>
    </location>
</feature>
<name>A0ABY5YI25_9DEIO</name>
<evidence type="ECO:0000313" key="3">
    <source>
        <dbReference type="Proteomes" id="UP001060261"/>
    </source>
</evidence>
<reference evidence="2" key="1">
    <citation type="submission" date="2022-09" db="EMBL/GenBank/DDBJ databases">
        <title>genome sequence of Deinococcus rubellus.</title>
        <authorList>
            <person name="Srinivasan S."/>
        </authorList>
    </citation>
    <scope>NUCLEOTIDE SEQUENCE</scope>
    <source>
        <strain evidence="2">Ant6</strain>
    </source>
</reference>
<feature type="compositionally biased region" description="Basic residues" evidence="1">
    <location>
        <begin position="1"/>
        <end position="18"/>
    </location>
</feature>
<sequence length="99" mass="11227">MSRRAVNARRALIAHHTARPVPPEELPTMPDPSASRRAPTERSQNHKHDPLRRESSIAEVSFVSLRLLEALTRREGVDAWTMTNVDRSLEVAVRILRGQ</sequence>
<proteinExistence type="predicted"/>
<organism evidence="2 3">
    <name type="scientific">Deinococcus rubellus</name>
    <dbReference type="NCBI Taxonomy" id="1889240"/>
    <lineage>
        <taxon>Bacteria</taxon>
        <taxon>Thermotogati</taxon>
        <taxon>Deinococcota</taxon>
        <taxon>Deinococci</taxon>
        <taxon>Deinococcales</taxon>
        <taxon>Deinococcaceae</taxon>
        <taxon>Deinococcus</taxon>
    </lineage>
</organism>
<protein>
    <submittedName>
        <fullName evidence="2">Uncharacterized protein</fullName>
    </submittedName>
</protein>
<dbReference type="Proteomes" id="UP001060261">
    <property type="component" value="Chromosome"/>
</dbReference>
<dbReference type="EMBL" id="CP104213">
    <property type="protein sequence ID" value="UWX64775.1"/>
    <property type="molecule type" value="Genomic_DNA"/>
</dbReference>
<keyword evidence="3" id="KW-1185">Reference proteome</keyword>
<evidence type="ECO:0000313" key="2">
    <source>
        <dbReference type="EMBL" id="UWX64775.1"/>
    </source>
</evidence>
<feature type="compositionally biased region" description="Basic and acidic residues" evidence="1">
    <location>
        <begin position="38"/>
        <end position="55"/>
    </location>
</feature>
<evidence type="ECO:0000256" key="1">
    <source>
        <dbReference type="SAM" id="MobiDB-lite"/>
    </source>
</evidence>
<accession>A0ABY5YI25</accession>
<dbReference type="RefSeq" id="WP_260561036.1">
    <property type="nucleotide sequence ID" value="NZ_BAABEC010000009.1"/>
</dbReference>